<keyword evidence="1 5" id="KW-0808">Transferase</keyword>
<evidence type="ECO:0000313" key="5">
    <source>
        <dbReference type="EMBL" id="MVA77463.1"/>
    </source>
</evidence>
<evidence type="ECO:0000259" key="4">
    <source>
        <dbReference type="PROSITE" id="PS51186"/>
    </source>
</evidence>
<dbReference type="InterPro" id="IPR016181">
    <property type="entry name" value="Acyl_CoA_acyltransferase"/>
</dbReference>
<protein>
    <submittedName>
        <fullName evidence="5">GNAT family N-acetyltransferase</fullName>
    </submittedName>
</protein>
<evidence type="ECO:0000313" key="6">
    <source>
        <dbReference type="Proteomes" id="UP000435304"/>
    </source>
</evidence>
<keyword evidence="2" id="KW-0012">Acyltransferase</keyword>
<dbReference type="Pfam" id="PF24553">
    <property type="entry name" value="Rv0428c_C"/>
    <property type="match status" value="1"/>
</dbReference>
<dbReference type="Proteomes" id="UP000435304">
    <property type="component" value="Unassembled WGS sequence"/>
</dbReference>
<dbReference type="InterPro" id="IPR056934">
    <property type="entry name" value="SH3_Rv0428c"/>
</dbReference>
<dbReference type="PANTHER" id="PTHR43877">
    <property type="entry name" value="AMINOALKYLPHOSPHONATE N-ACETYLTRANSFERASE-RELATED-RELATED"/>
    <property type="match status" value="1"/>
</dbReference>
<name>A0A6A9UX81_9ACTN</name>
<sequence>MGDGQAGRCRGPAGGGQRLHAGRAGPDPAVRGRPLALAGHRRVRLRRHPRGRPPVLPGRRPVHRGGHAGRAGEAGRLPCGCGGGGLRAVRPRRPHRHLRRHPGGCGRLSGDLPAVGERVSLRYRITGPGPGLTDAVGDVLAVDGSGLLVRTRRGEVRVERSAVVAWRRVPPPPGVPALHRRADAEELSRLAARGWPAVEEEALGDWRLRWADGWTRRANSVLATGGPGRSLAGALHQVRRWYRDRGRPALLQLSDGALAPVLEPELVAQGFTPAEETCFLTATAADVARDAPGLTRWSDHLEPEWLAAFARQRPVDTPAAATVLAGSGARFARIEQDGRIVAVGRLTTEPPWAGLTGLWVEPASRGRGLGTALTADLAVRAVELGCAALHLQVLPDNTPALALYRRLGFEEHHRYRYWSLDETAPTGGPRG</sequence>
<comment type="caution">
    <text evidence="5">The sequence shown here is derived from an EMBL/GenBank/DDBJ whole genome shotgun (WGS) entry which is preliminary data.</text>
</comment>
<reference evidence="5 6" key="1">
    <citation type="submission" date="2019-12" db="EMBL/GenBank/DDBJ databases">
        <title>Auraticoccus cholistani sp. nov., an actinomycete isolated from soil of Cholistan desert.</title>
        <authorList>
            <person name="Cheema M.T."/>
        </authorList>
    </citation>
    <scope>NUCLEOTIDE SEQUENCE [LARGE SCALE GENOMIC DNA]</scope>
    <source>
        <strain evidence="5 6">F435</strain>
    </source>
</reference>
<organism evidence="5 6">
    <name type="scientific">Auraticoccus cholistanensis</name>
    <dbReference type="NCBI Taxonomy" id="2656650"/>
    <lineage>
        <taxon>Bacteria</taxon>
        <taxon>Bacillati</taxon>
        <taxon>Actinomycetota</taxon>
        <taxon>Actinomycetes</taxon>
        <taxon>Propionibacteriales</taxon>
        <taxon>Propionibacteriaceae</taxon>
        <taxon>Auraticoccus</taxon>
    </lineage>
</organism>
<dbReference type="InterPro" id="IPR050832">
    <property type="entry name" value="Bact_Acetyltransf"/>
</dbReference>
<feature type="domain" description="N-acetyltransferase" evidence="4">
    <location>
        <begin position="282"/>
        <end position="431"/>
    </location>
</feature>
<dbReference type="Gene3D" id="3.40.630.30">
    <property type="match status" value="1"/>
</dbReference>
<dbReference type="GO" id="GO:0016747">
    <property type="term" value="F:acyltransferase activity, transferring groups other than amino-acyl groups"/>
    <property type="evidence" value="ECO:0007669"/>
    <property type="project" value="InterPro"/>
</dbReference>
<feature type="region of interest" description="Disordered" evidence="3">
    <location>
        <begin position="1"/>
        <end position="76"/>
    </location>
</feature>
<accession>A0A6A9UX81</accession>
<dbReference type="InterPro" id="IPR000182">
    <property type="entry name" value="GNAT_dom"/>
</dbReference>
<feature type="compositionally biased region" description="Basic residues" evidence="3">
    <location>
        <begin position="39"/>
        <end position="51"/>
    </location>
</feature>
<dbReference type="PROSITE" id="PS51186">
    <property type="entry name" value="GNAT"/>
    <property type="match status" value="1"/>
</dbReference>
<dbReference type="AlphaFoldDB" id="A0A6A9UX81"/>
<dbReference type="SUPFAM" id="SSF55729">
    <property type="entry name" value="Acyl-CoA N-acyltransferases (Nat)"/>
    <property type="match status" value="1"/>
</dbReference>
<dbReference type="Pfam" id="PF24551">
    <property type="entry name" value="SH3_Rv0428c"/>
    <property type="match status" value="1"/>
</dbReference>
<dbReference type="EMBL" id="WPCU01000010">
    <property type="protein sequence ID" value="MVA77463.1"/>
    <property type="molecule type" value="Genomic_DNA"/>
</dbReference>
<dbReference type="CDD" id="cd04301">
    <property type="entry name" value="NAT_SF"/>
    <property type="match status" value="1"/>
</dbReference>
<keyword evidence="6" id="KW-1185">Reference proteome</keyword>
<evidence type="ECO:0000256" key="1">
    <source>
        <dbReference type="ARBA" id="ARBA00022679"/>
    </source>
</evidence>
<evidence type="ECO:0000256" key="2">
    <source>
        <dbReference type="ARBA" id="ARBA00023315"/>
    </source>
</evidence>
<dbReference type="InterPro" id="IPR056935">
    <property type="entry name" value="Rv0428c-like_C"/>
</dbReference>
<gene>
    <name evidence="5" type="ORF">GC722_15760</name>
</gene>
<proteinExistence type="predicted"/>
<evidence type="ECO:0000256" key="3">
    <source>
        <dbReference type="SAM" id="MobiDB-lite"/>
    </source>
</evidence>